<evidence type="ECO:0000256" key="4">
    <source>
        <dbReference type="ARBA" id="ARBA00023163"/>
    </source>
</evidence>
<keyword evidence="8" id="KW-1185">Reference proteome</keyword>
<evidence type="ECO:0000259" key="6">
    <source>
        <dbReference type="Pfam" id="PF08281"/>
    </source>
</evidence>
<dbReference type="InterPro" id="IPR013249">
    <property type="entry name" value="RNA_pol_sigma70_r4_t2"/>
</dbReference>
<dbReference type="EMBL" id="CP115965">
    <property type="protein sequence ID" value="WZW98236.1"/>
    <property type="molecule type" value="Genomic_DNA"/>
</dbReference>
<feature type="domain" description="RNA polymerase sigma factor 70 region 4 type 2" evidence="6">
    <location>
        <begin position="113"/>
        <end position="162"/>
    </location>
</feature>
<dbReference type="Pfam" id="PF04542">
    <property type="entry name" value="Sigma70_r2"/>
    <property type="match status" value="1"/>
</dbReference>
<keyword evidence="4" id="KW-0804">Transcription</keyword>
<dbReference type="Gene3D" id="1.10.10.10">
    <property type="entry name" value="Winged helix-like DNA-binding domain superfamily/Winged helix DNA-binding domain"/>
    <property type="match status" value="1"/>
</dbReference>
<evidence type="ECO:0000259" key="5">
    <source>
        <dbReference type="Pfam" id="PF04542"/>
    </source>
</evidence>
<keyword evidence="3" id="KW-0731">Sigma factor</keyword>
<organism evidence="7 8">
    <name type="scientific">Propioniciclava soli</name>
    <dbReference type="NCBI Taxonomy" id="2775081"/>
    <lineage>
        <taxon>Bacteria</taxon>
        <taxon>Bacillati</taxon>
        <taxon>Actinomycetota</taxon>
        <taxon>Actinomycetes</taxon>
        <taxon>Propionibacteriales</taxon>
        <taxon>Propionibacteriaceae</taxon>
        <taxon>Propioniciclava</taxon>
    </lineage>
</organism>
<dbReference type="NCBIfam" id="TIGR02937">
    <property type="entry name" value="sigma70-ECF"/>
    <property type="match status" value="1"/>
</dbReference>
<dbReference type="Proteomes" id="UP001434337">
    <property type="component" value="Chromosome"/>
</dbReference>
<proteinExistence type="inferred from homology"/>
<gene>
    <name evidence="7" type="ORF">PCC79_15300</name>
</gene>
<evidence type="ECO:0000256" key="1">
    <source>
        <dbReference type="ARBA" id="ARBA00010641"/>
    </source>
</evidence>
<evidence type="ECO:0000313" key="7">
    <source>
        <dbReference type="EMBL" id="WZW98236.1"/>
    </source>
</evidence>
<dbReference type="Gene3D" id="1.10.1740.10">
    <property type="match status" value="1"/>
</dbReference>
<dbReference type="PANTHER" id="PTHR43133">
    <property type="entry name" value="RNA POLYMERASE ECF-TYPE SIGMA FACTO"/>
    <property type="match status" value="1"/>
</dbReference>
<feature type="domain" description="RNA polymerase sigma-70 region 2" evidence="5">
    <location>
        <begin position="14"/>
        <end position="80"/>
    </location>
</feature>
<dbReference type="Pfam" id="PF08281">
    <property type="entry name" value="Sigma70_r4_2"/>
    <property type="match status" value="1"/>
</dbReference>
<protein>
    <submittedName>
        <fullName evidence="7">Sigma-70 family RNA polymerase sigma factor</fullName>
    </submittedName>
</protein>
<dbReference type="InterPro" id="IPR013324">
    <property type="entry name" value="RNA_pol_sigma_r3/r4-like"/>
</dbReference>
<keyword evidence="2" id="KW-0805">Transcription regulation</keyword>
<evidence type="ECO:0000256" key="2">
    <source>
        <dbReference type="ARBA" id="ARBA00023015"/>
    </source>
</evidence>
<dbReference type="PANTHER" id="PTHR43133:SF25">
    <property type="entry name" value="RNA POLYMERASE SIGMA FACTOR RFAY-RELATED"/>
    <property type="match status" value="1"/>
</dbReference>
<dbReference type="InterPro" id="IPR036388">
    <property type="entry name" value="WH-like_DNA-bd_sf"/>
</dbReference>
<dbReference type="SUPFAM" id="SSF88946">
    <property type="entry name" value="Sigma2 domain of RNA polymerase sigma factors"/>
    <property type="match status" value="1"/>
</dbReference>
<dbReference type="SUPFAM" id="SSF88659">
    <property type="entry name" value="Sigma3 and sigma4 domains of RNA polymerase sigma factors"/>
    <property type="match status" value="1"/>
</dbReference>
<comment type="similarity">
    <text evidence="1">Belongs to the sigma-70 factor family. ECF subfamily.</text>
</comment>
<dbReference type="CDD" id="cd06171">
    <property type="entry name" value="Sigma70_r4"/>
    <property type="match status" value="1"/>
</dbReference>
<evidence type="ECO:0000256" key="3">
    <source>
        <dbReference type="ARBA" id="ARBA00023082"/>
    </source>
</evidence>
<dbReference type="RefSeq" id="WP_342372337.1">
    <property type="nucleotide sequence ID" value="NZ_CP115965.1"/>
</dbReference>
<reference evidence="7 8" key="1">
    <citation type="journal article" date="2023" name="Environ Microbiome">
        <title>A coral-associated actinobacterium mitigates coral bleaching under heat stress.</title>
        <authorList>
            <person name="Li J."/>
            <person name="Zou Y."/>
            <person name="Li Q."/>
            <person name="Zhang J."/>
            <person name="Bourne D.G."/>
            <person name="Lyu Y."/>
            <person name="Liu C."/>
            <person name="Zhang S."/>
        </authorList>
    </citation>
    <scope>NUCLEOTIDE SEQUENCE [LARGE SCALE GENOMIC DNA]</scope>
    <source>
        <strain evidence="7 8">SCSIO 13291</strain>
    </source>
</reference>
<accession>A0ABZ3C6Q9</accession>
<name>A0ABZ3C6Q9_9ACTN</name>
<dbReference type="InterPro" id="IPR039425">
    <property type="entry name" value="RNA_pol_sigma-70-like"/>
</dbReference>
<dbReference type="InterPro" id="IPR014284">
    <property type="entry name" value="RNA_pol_sigma-70_dom"/>
</dbReference>
<dbReference type="InterPro" id="IPR007627">
    <property type="entry name" value="RNA_pol_sigma70_r2"/>
</dbReference>
<evidence type="ECO:0000313" key="8">
    <source>
        <dbReference type="Proteomes" id="UP001434337"/>
    </source>
</evidence>
<sequence>MNAQSEPERFRGVFRAAHPDVLRFVQRRTTPDRAEDVVADTFMVAWRRVADLPVDLDGARAWLFGIARNQLLNHRRGERRSDALAVRLADAAALHGDRTPDTADAVVARLSVADAWHQLSEADQEVLALAVFEQLTSTHAAAVLNISPGAYRVRLSRARAQLRRHLGAEPTTLPLEEAHP</sequence>
<dbReference type="InterPro" id="IPR013325">
    <property type="entry name" value="RNA_pol_sigma_r2"/>
</dbReference>